<accession>A0A8H4Q3G9</accession>
<comment type="caution">
    <text evidence="1">The sequence shown here is derived from an EMBL/GenBank/DDBJ whole genome shotgun (WGS) entry which is preliminary data.</text>
</comment>
<evidence type="ECO:0000313" key="1">
    <source>
        <dbReference type="EMBL" id="KAF4584136.1"/>
    </source>
</evidence>
<proteinExistence type="predicted"/>
<dbReference type="AlphaFoldDB" id="A0A8H4Q3G9"/>
<sequence length="368" mass="38867">MKNLHAGIAALAALASAKEFALRPADIPVGCATICGPAVELVSRCSAGRPNARLKRQVPVPGTDLVDVWVGPSGDLVSDMLVNQAVALGRGFPETGVFPAAVPAAAVQAGAVQAAALDALDEGGLDGGEVGGPVAAASFEGDPLGERRRLTLRERRERRLLRELRIRAEQRRRETEADELLRNEIEGGRRKKEADDGTQTIVLVIKGGQPTPVARRRMSRGEFAARRSAQRSIVIVDPMTGRSMVVPAQPPAGVPPPPVAGGAPAPALPPIPVATQTKATETVTKETKATETVTKTTTATEKASETARRRSFDVARIVSLCSSCIAQRSSNPDKQTNINEIRDTCGFEPLNFKTGDLVAVQGNGYPFI</sequence>
<name>A0A8H4Q3G9_9HYPO</name>
<protein>
    <submittedName>
        <fullName evidence="1">Uncharacterized protein</fullName>
    </submittedName>
</protein>
<evidence type="ECO:0000313" key="2">
    <source>
        <dbReference type="Proteomes" id="UP000562929"/>
    </source>
</evidence>
<gene>
    <name evidence="1" type="ORF">GQ602_005509</name>
</gene>
<keyword evidence="2" id="KW-1185">Reference proteome</keyword>
<reference evidence="1 2" key="1">
    <citation type="journal article" date="2020" name="G3 (Bethesda)">
        <title>Genetic Underpinnings of Host Manipulation by Ophiocordyceps as Revealed by Comparative Transcriptomics.</title>
        <authorList>
            <person name="Will I."/>
            <person name="Das B."/>
            <person name="Trinh T."/>
            <person name="Brachmann A."/>
            <person name="Ohm R.A."/>
            <person name="de Bekker C."/>
        </authorList>
    </citation>
    <scope>NUCLEOTIDE SEQUENCE [LARGE SCALE GENOMIC DNA]</scope>
    <source>
        <strain evidence="1 2">EC05</strain>
    </source>
</reference>
<dbReference type="OrthoDB" id="4928187at2759"/>
<dbReference type="EMBL" id="JAACLJ010000006">
    <property type="protein sequence ID" value="KAF4584136.1"/>
    <property type="molecule type" value="Genomic_DNA"/>
</dbReference>
<dbReference type="Proteomes" id="UP000562929">
    <property type="component" value="Unassembled WGS sequence"/>
</dbReference>
<organism evidence="1 2">
    <name type="scientific">Ophiocordyceps camponoti-floridani</name>
    <dbReference type="NCBI Taxonomy" id="2030778"/>
    <lineage>
        <taxon>Eukaryota</taxon>
        <taxon>Fungi</taxon>
        <taxon>Dikarya</taxon>
        <taxon>Ascomycota</taxon>
        <taxon>Pezizomycotina</taxon>
        <taxon>Sordariomycetes</taxon>
        <taxon>Hypocreomycetidae</taxon>
        <taxon>Hypocreales</taxon>
        <taxon>Ophiocordycipitaceae</taxon>
        <taxon>Ophiocordyceps</taxon>
    </lineage>
</organism>